<feature type="compositionally biased region" description="Basic and acidic residues" evidence="3">
    <location>
        <begin position="1"/>
        <end position="17"/>
    </location>
</feature>
<evidence type="ECO:0000256" key="1">
    <source>
        <dbReference type="ARBA" id="ARBA00022884"/>
    </source>
</evidence>
<proteinExistence type="predicted"/>
<dbReference type="Pfam" id="PF00076">
    <property type="entry name" value="RRM_1"/>
    <property type="match status" value="1"/>
</dbReference>
<dbReference type="OrthoDB" id="439808at2759"/>
<reference evidence="5 6" key="1">
    <citation type="submission" date="2015-04" db="EMBL/GenBank/DDBJ databases">
        <authorList>
            <person name="Syromyatnikov M.Y."/>
            <person name="Popov V.N."/>
        </authorList>
    </citation>
    <scope>NUCLEOTIDE SEQUENCE [LARGE SCALE GENOMIC DNA]</scope>
</reference>
<dbReference type="InterPro" id="IPR012677">
    <property type="entry name" value="Nucleotide-bd_a/b_plait_sf"/>
</dbReference>
<dbReference type="SUPFAM" id="SSF54928">
    <property type="entry name" value="RNA-binding domain, RBD"/>
    <property type="match status" value="1"/>
</dbReference>
<evidence type="ECO:0000313" key="6">
    <source>
        <dbReference type="Proteomes" id="UP000183832"/>
    </source>
</evidence>
<organism evidence="5 6">
    <name type="scientific">Clunio marinus</name>
    <dbReference type="NCBI Taxonomy" id="568069"/>
    <lineage>
        <taxon>Eukaryota</taxon>
        <taxon>Metazoa</taxon>
        <taxon>Ecdysozoa</taxon>
        <taxon>Arthropoda</taxon>
        <taxon>Hexapoda</taxon>
        <taxon>Insecta</taxon>
        <taxon>Pterygota</taxon>
        <taxon>Neoptera</taxon>
        <taxon>Endopterygota</taxon>
        <taxon>Diptera</taxon>
        <taxon>Nematocera</taxon>
        <taxon>Chironomoidea</taxon>
        <taxon>Chironomidae</taxon>
        <taxon>Clunio</taxon>
    </lineage>
</organism>
<protein>
    <submittedName>
        <fullName evidence="5">CLUMA_CG010451, isoform A</fullName>
    </submittedName>
</protein>
<accession>A0A1J1IBW4</accession>
<keyword evidence="6" id="KW-1185">Reference proteome</keyword>
<dbReference type="CDD" id="cd12363">
    <property type="entry name" value="RRM_TRA2"/>
    <property type="match status" value="1"/>
</dbReference>
<dbReference type="InterPro" id="IPR052462">
    <property type="entry name" value="SLIRP/GR-RBP-like"/>
</dbReference>
<dbReference type="InterPro" id="IPR035979">
    <property type="entry name" value="RBD_domain_sf"/>
</dbReference>
<evidence type="ECO:0000259" key="4">
    <source>
        <dbReference type="PROSITE" id="PS50102"/>
    </source>
</evidence>
<dbReference type="Gene3D" id="3.30.70.330">
    <property type="match status" value="1"/>
</dbReference>
<dbReference type="AlphaFoldDB" id="A0A1J1IBW4"/>
<sequence length="182" mass="20639">MGSSSKREISSQRDDYRRRRYSWSSSSSSSTSSSNSNHSRYASKIRHSKRRSCYVKSCCKHTSRSRSPSYSPSHYRRTRYYGTRENPHKSRVIGVFGLSNDTNEAKLMEVFSAFGAIEHVSIIYDAKTGNSRGFGFVYYLEVEHATAARTCSNGSVLDGRKIRVDYSITKRAHTPTPGDKHV</sequence>
<dbReference type="SMART" id="SM00360">
    <property type="entry name" value="RRM"/>
    <property type="match status" value="1"/>
</dbReference>
<feature type="domain" description="RRM" evidence="4">
    <location>
        <begin position="91"/>
        <end position="169"/>
    </location>
</feature>
<dbReference type="PROSITE" id="PS50102">
    <property type="entry name" value="RRM"/>
    <property type="match status" value="1"/>
</dbReference>
<evidence type="ECO:0000256" key="2">
    <source>
        <dbReference type="PROSITE-ProRule" id="PRU00176"/>
    </source>
</evidence>
<dbReference type="PANTHER" id="PTHR48027">
    <property type="entry name" value="HETEROGENEOUS NUCLEAR RIBONUCLEOPROTEIN 87F-RELATED"/>
    <property type="match status" value="1"/>
</dbReference>
<keyword evidence="1 2" id="KW-0694">RNA-binding</keyword>
<dbReference type="InterPro" id="IPR000504">
    <property type="entry name" value="RRM_dom"/>
</dbReference>
<feature type="region of interest" description="Disordered" evidence="3">
    <location>
        <begin position="1"/>
        <end position="47"/>
    </location>
</feature>
<feature type="compositionally biased region" description="Low complexity" evidence="3">
    <location>
        <begin position="22"/>
        <end position="40"/>
    </location>
</feature>
<name>A0A1J1IBW4_9DIPT</name>
<gene>
    <name evidence="5" type="ORF">CLUMA_CG010451</name>
</gene>
<evidence type="ECO:0000256" key="3">
    <source>
        <dbReference type="SAM" id="MobiDB-lite"/>
    </source>
</evidence>
<dbReference type="EMBL" id="CVRI01000046">
    <property type="protein sequence ID" value="CRK97052.1"/>
    <property type="molecule type" value="Genomic_DNA"/>
</dbReference>
<dbReference type="GO" id="GO:0003723">
    <property type="term" value="F:RNA binding"/>
    <property type="evidence" value="ECO:0007669"/>
    <property type="project" value="UniProtKB-UniRule"/>
</dbReference>
<dbReference type="Proteomes" id="UP000183832">
    <property type="component" value="Unassembled WGS sequence"/>
</dbReference>
<evidence type="ECO:0000313" key="5">
    <source>
        <dbReference type="EMBL" id="CRK97052.1"/>
    </source>
</evidence>
<dbReference type="STRING" id="568069.A0A1J1IBW4"/>